<protein>
    <submittedName>
        <fullName evidence="6">Aminoacetone oxidase family FAD-binding enzyme</fullName>
    </submittedName>
</protein>
<gene>
    <name evidence="6" type="ORF">DR864_01545</name>
</gene>
<dbReference type="RefSeq" id="WP_114070109.1">
    <property type="nucleotide sequence ID" value="NZ_CP030850.1"/>
</dbReference>
<reference evidence="6 7" key="1">
    <citation type="submission" date="2018-07" db="EMBL/GenBank/DDBJ databases">
        <title>Genome sequencing of Runella.</title>
        <authorList>
            <person name="Baek M.-G."/>
            <person name="Yi H."/>
        </authorList>
    </citation>
    <scope>NUCLEOTIDE SEQUENCE [LARGE SCALE GENOMIC DNA]</scope>
    <source>
        <strain evidence="6 7">HYN0085</strain>
    </source>
</reference>
<evidence type="ECO:0000256" key="1">
    <source>
        <dbReference type="ARBA" id="ARBA00001974"/>
    </source>
</evidence>
<dbReference type="Pfam" id="PF03486">
    <property type="entry name" value="HI0933_like"/>
    <property type="match status" value="1"/>
</dbReference>
<evidence type="ECO:0000313" key="6">
    <source>
        <dbReference type="EMBL" id="AXE21365.1"/>
    </source>
</evidence>
<dbReference type="Gene3D" id="3.50.50.60">
    <property type="entry name" value="FAD/NAD(P)-binding domain"/>
    <property type="match status" value="1"/>
</dbReference>
<dbReference type="Pfam" id="PF22780">
    <property type="entry name" value="HI0933_like_1st"/>
    <property type="match status" value="1"/>
</dbReference>
<proteinExistence type="predicted"/>
<dbReference type="AlphaFoldDB" id="A0A344TRU4"/>
<dbReference type="Gene3D" id="1.10.8.260">
    <property type="entry name" value="HI0933 insert domain-like"/>
    <property type="match status" value="1"/>
</dbReference>
<accession>A0A344TRU4</accession>
<dbReference type="InterPro" id="IPR055178">
    <property type="entry name" value="RsdA/BaiN/AoA(So)-like_dom"/>
</dbReference>
<dbReference type="PRINTS" id="PR00411">
    <property type="entry name" value="PNDRDTASEI"/>
</dbReference>
<dbReference type="PANTHER" id="PTHR42887:SF2">
    <property type="entry name" value="OS12G0638800 PROTEIN"/>
    <property type="match status" value="1"/>
</dbReference>
<organism evidence="6 7">
    <name type="scientific">Runella rosea</name>
    <dbReference type="NCBI Taxonomy" id="2259595"/>
    <lineage>
        <taxon>Bacteria</taxon>
        <taxon>Pseudomonadati</taxon>
        <taxon>Bacteroidota</taxon>
        <taxon>Cytophagia</taxon>
        <taxon>Cytophagales</taxon>
        <taxon>Spirosomataceae</taxon>
        <taxon>Runella</taxon>
    </lineage>
</organism>
<dbReference type="PANTHER" id="PTHR42887">
    <property type="entry name" value="OS12G0638800 PROTEIN"/>
    <property type="match status" value="1"/>
</dbReference>
<dbReference type="Proteomes" id="UP000251993">
    <property type="component" value="Chromosome"/>
</dbReference>
<evidence type="ECO:0000259" key="5">
    <source>
        <dbReference type="Pfam" id="PF22780"/>
    </source>
</evidence>
<dbReference type="EMBL" id="CP030850">
    <property type="protein sequence ID" value="AXE21365.1"/>
    <property type="molecule type" value="Genomic_DNA"/>
</dbReference>
<comment type="cofactor">
    <cofactor evidence="1">
        <name>FAD</name>
        <dbReference type="ChEBI" id="CHEBI:57692"/>
    </cofactor>
</comment>
<dbReference type="SUPFAM" id="SSF160996">
    <property type="entry name" value="HI0933 insert domain-like"/>
    <property type="match status" value="1"/>
</dbReference>
<sequence>MQQLQLIVIGGGAAGFMGAITAAETFKDANVILLEKNRTLLNKVRISGGGRCNVTNAVATLPELLKGYPRGAKFLRSLFETFNNQHTIKWFEGRGVPLKIEPDGRMFPATNTSDTIVDCLMKAAHHAGVKIRTGAGVTQLKPVLTGIEVVLQSGEILHADRVLVTSGGHPQLSGYDWLSELGVEIVTPVPSLFTFNIPVIPFKDLMGVSVSGVGVKLAGSKLAETGPLLFTHWGVSGPAVLKLSAWGARELSDKNYQFVSLVNFTNKKPNEILQQLTDFQRDSGWRAKFVPTQAPFGLPQRLWKQLVELANIPETMRWADLPAKNINRLVEHLTNFQLDVRGKTTFKEEFVTCGGVALSDVNPKTLESRKVRGLFFAGEILDIDGVTGGYNFQAAWTTGYIAGRQLGQLIE</sequence>
<dbReference type="KEGG" id="run:DR864_01545"/>
<name>A0A344TRU4_9BACT</name>
<keyword evidence="7" id="KW-1185">Reference proteome</keyword>
<feature type="domain" description="RsdA/BaiN/AoA(So)-like Rossmann fold-like" evidence="4">
    <location>
        <begin position="5"/>
        <end position="404"/>
    </location>
</feature>
<keyword evidence="2" id="KW-0285">Flavoprotein</keyword>
<dbReference type="Gene3D" id="2.40.30.10">
    <property type="entry name" value="Translation factors"/>
    <property type="match status" value="1"/>
</dbReference>
<dbReference type="SUPFAM" id="SSF51905">
    <property type="entry name" value="FAD/NAD(P)-binding domain"/>
    <property type="match status" value="1"/>
</dbReference>
<feature type="domain" description="RsdA/BaiN/AoA(So)-like insert" evidence="5">
    <location>
        <begin position="189"/>
        <end position="351"/>
    </location>
</feature>
<dbReference type="InterPro" id="IPR004792">
    <property type="entry name" value="BaiN-like"/>
</dbReference>
<keyword evidence="3" id="KW-0274">FAD</keyword>
<dbReference type="PRINTS" id="PR00368">
    <property type="entry name" value="FADPNR"/>
</dbReference>
<dbReference type="NCBIfam" id="TIGR00275">
    <property type="entry name" value="aminoacetone oxidase family FAD-binding enzyme"/>
    <property type="match status" value="1"/>
</dbReference>
<dbReference type="InterPro" id="IPR023166">
    <property type="entry name" value="BaiN-like_dom_sf"/>
</dbReference>
<dbReference type="InterPro" id="IPR036188">
    <property type="entry name" value="FAD/NAD-bd_sf"/>
</dbReference>
<evidence type="ECO:0000259" key="4">
    <source>
        <dbReference type="Pfam" id="PF03486"/>
    </source>
</evidence>
<dbReference type="OrthoDB" id="9773233at2"/>
<evidence type="ECO:0000256" key="3">
    <source>
        <dbReference type="ARBA" id="ARBA00022827"/>
    </source>
</evidence>
<evidence type="ECO:0000256" key="2">
    <source>
        <dbReference type="ARBA" id="ARBA00022630"/>
    </source>
</evidence>
<dbReference type="InterPro" id="IPR057661">
    <property type="entry name" value="RsdA/BaiN/AoA(So)_Rossmann"/>
</dbReference>
<evidence type="ECO:0000313" key="7">
    <source>
        <dbReference type="Proteomes" id="UP000251993"/>
    </source>
</evidence>